<name>A0ABY5J084_9BACT</name>
<keyword evidence="4 7" id="KW-0489">Methyltransferase</keyword>
<feature type="binding site" evidence="7">
    <location>
        <position position="80"/>
    </location>
    <ligand>
        <name>S-adenosyl-L-methionine</name>
        <dbReference type="ChEBI" id="CHEBI:59789"/>
    </ligand>
</feature>
<dbReference type="PIRSF" id="PIRSF004486">
    <property type="entry name" value="MraW"/>
    <property type="match status" value="1"/>
</dbReference>
<keyword evidence="9" id="KW-1185">Reference proteome</keyword>
<dbReference type="SUPFAM" id="SSF53335">
    <property type="entry name" value="S-adenosyl-L-methionine-dependent methyltransferases"/>
    <property type="match status" value="1"/>
</dbReference>
<comment type="function">
    <text evidence="7">Specifically methylates the N4 position of cytidine in position 1402 (C1402) of 16S rRNA.</text>
</comment>
<keyword evidence="3 7" id="KW-0698">rRNA processing</keyword>
<keyword evidence="2 7" id="KW-0963">Cytoplasm</keyword>
<evidence type="ECO:0000256" key="7">
    <source>
        <dbReference type="HAMAP-Rule" id="MF_01007"/>
    </source>
</evidence>
<sequence length="301" mass="34345">MSSELHIPVLLDEVIDQLNIQEDDIIVDLTIGLGGHSSCILKKLNSGLLVGFDKDNYAIEKSSNRLGKIGHNFKLFKSDYQHFNDYLAQLKIDKVSGILADLGISSPQIDIQERGFSYFQDARLDMRMDQEQKLDAYEVVNNYPVEKLAEILNAYGQVKLSKQIAKAIVEHRPITTTAELATLIRDTYPNAMTRKKNLIKPIFQAIRIEVNNELDSLKNMLKKTLNFLKRNGKLLIITFHSLEDKIVKDFFGSLIKHNDPKLPVMLSQEYKVKTIYPSQTEINTNKRARSAKLRVLTKLVD</sequence>
<dbReference type="EC" id="2.1.1.199" evidence="7"/>
<dbReference type="Gene3D" id="3.40.50.150">
    <property type="entry name" value="Vaccinia Virus protein VP39"/>
    <property type="match status" value="1"/>
</dbReference>
<comment type="similarity">
    <text evidence="1 7">Belongs to the methyltransferase superfamily. RsmH family.</text>
</comment>
<evidence type="ECO:0000256" key="1">
    <source>
        <dbReference type="ARBA" id="ARBA00010396"/>
    </source>
</evidence>
<dbReference type="EMBL" id="CP101808">
    <property type="protein sequence ID" value="UUD36673.1"/>
    <property type="molecule type" value="Genomic_DNA"/>
</dbReference>
<proteinExistence type="inferred from homology"/>
<dbReference type="SUPFAM" id="SSF81799">
    <property type="entry name" value="Putative methyltransferase TM0872, insert domain"/>
    <property type="match status" value="1"/>
</dbReference>
<dbReference type="InterPro" id="IPR023397">
    <property type="entry name" value="SAM-dep_MeTrfase_MraW_recog"/>
</dbReference>
<evidence type="ECO:0000313" key="9">
    <source>
        <dbReference type="Proteomes" id="UP001059576"/>
    </source>
</evidence>
<evidence type="ECO:0000256" key="3">
    <source>
        <dbReference type="ARBA" id="ARBA00022552"/>
    </source>
</evidence>
<keyword evidence="5 7" id="KW-0808">Transferase</keyword>
<feature type="binding site" evidence="7">
    <location>
        <position position="53"/>
    </location>
    <ligand>
        <name>S-adenosyl-L-methionine</name>
        <dbReference type="ChEBI" id="CHEBI:59789"/>
    </ligand>
</feature>
<dbReference type="Proteomes" id="UP001059576">
    <property type="component" value="Chromosome"/>
</dbReference>
<gene>
    <name evidence="7 8" type="primary">rsmH</name>
    <name evidence="8" type="ORF">NPA09_02035</name>
</gene>
<dbReference type="PANTHER" id="PTHR11265">
    <property type="entry name" value="S-ADENOSYL-METHYLTRANSFERASE MRAW"/>
    <property type="match status" value="1"/>
</dbReference>
<evidence type="ECO:0000256" key="5">
    <source>
        <dbReference type="ARBA" id="ARBA00022679"/>
    </source>
</evidence>
<dbReference type="GO" id="GO:0008168">
    <property type="term" value="F:methyltransferase activity"/>
    <property type="evidence" value="ECO:0007669"/>
    <property type="project" value="UniProtKB-KW"/>
</dbReference>
<accession>A0ABY5J084</accession>
<evidence type="ECO:0000313" key="8">
    <source>
        <dbReference type="EMBL" id="UUD36673.1"/>
    </source>
</evidence>
<evidence type="ECO:0000256" key="2">
    <source>
        <dbReference type="ARBA" id="ARBA00022490"/>
    </source>
</evidence>
<evidence type="ECO:0000256" key="4">
    <source>
        <dbReference type="ARBA" id="ARBA00022603"/>
    </source>
</evidence>
<dbReference type="GO" id="GO:0032259">
    <property type="term" value="P:methylation"/>
    <property type="evidence" value="ECO:0007669"/>
    <property type="project" value="UniProtKB-KW"/>
</dbReference>
<evidence type="ECO:0000256" key="6">
    <source>
        <dbReference type="ARBA" id="ARBA00022691"/>
    </source>
</evidence>
<dbReference type="InterPro" id="IPR002903">
    <property type="entry name" value="RsmH"/>
</dbReference>
<feature type="binding site" evidence="7">
    <location>
        <position position="108"/>
    </location>
    <ligand>
        <name>S-adenosyl-L-methionine</name>
        <dbReference type="ChEBI" id="CHEBI:59789"/>
    </ligand>
</feature>
<feature type="binding site" evidence="7">
    <location>
        <position position="101"/>
    </location>
    <ligand>
        <name>S-adenosyl-L-methionine</name>
        <dbReference type="ChEBI" id="CHEBI:59789"/>
    </ligand>
</feature>
<feature type="binding site" evidence="7">
    <location>
        <begin position="34"/>
        <end position="36"/>
    </location>
    <ligand>
        <name>S-adenosyl-L-methionine</name>
        <dbReference type="ChEBI" id="CHEBI:59789"/>
    </ligand>
</feature>
<comment type="catalytic activity">
    <reaction evidence="7">
        <text>cytidine(1402) in 16S rRNA + S-adenosyl-L-methionine = N(4)-methylcytidine(1402) in 16S rRNA + S-adenosyl-L-homocysteine + H(+)</text>
        <dbReference type="Rhea" id="RHEA:42928"/>
        <dbReference type="Rhea" id="RHEA-COMP:10286"/>
        <dbReference type="Rhea" id="RHEA-COMP:10287"/>
        <dbReference type="ChEBI" id="CHEBI:15378"/>
        <dbReference type="ChEBI" id="CHEBI:57856"/>
        <dbReference type="ChEBI" id="CHEBI:59789"/>
        <dbReference type="ChEBI" id="CHEBI:74506"/>
        <dbReference type="ChEBI" id="CHEBI:82748"/>
        <dbReference type="EC" id="2.1.1.199"/>
    </reaction>
</comment>
<reference evidence="8" key="1">
    <citation type="submission" date="2022-07" db="EMBL/GenBank/DDBJ databases">
        <title>Complete genome of Mycoplasma equigenitalium type strain T37.</title>
        <authorList>
            <person name="Spergser J."/>
        </authorList>
    </citation>
    <scope>NUCLEOTIDE SEQUENCE</scope>
    <source>
        <strain evidence="8">T37</strain>
    </source>
</reference>
<dbReference type="NCBIfam" id="TIGR00006">
    <property type="entry name" value="16S rRNA (cytosine(1402)-N(4))-methyltransferase RsmH"/>
    <property type="match status" value="1"/>
</dbReference>
<dbReference type="HAMAP" id="MF_01007">
    <property type="entry name" value="16SrRNA_methyltr_H"/>
    <property type="match status" value="1"/>
</dbReference>
<protein>
    <recommendedName>
        <fullName evidence="7">Ribosomal RNA small subunit methyltransferase H</fullName>
        <ecNumber evidence="7">2.1.1.199</ecNumber>
    </recommendedName>
    <alternativeName>
        <fullName evidence="7">16S rRNA m(4)C1402 methyltransferase</fullName>
    </alternativeName>
    <alternativeName>
        <fullName evidence="7">rRNA (cytosine-N(4)-)-methyltransferase RsmH</fullName>
    </alternativeName>
</protein>
<keyword evidence="6 7" id="KW-0949">S-adenosyl-L-methionine</keyword>
<dbReference type="RefSeq" id="WP_129721671.1">
    <property type="nucleotide sequence ID" value="NZ_CP101808.1"/>
</dbReference>
<organism evidence="8 9">
    <name type="scientific">Mycoplasmopsis equigenitalium</name>
    <dbReference type="NCBI Taxonomy" id="114883"/>
    <lineage>
        <taxon>Bacteria</taxon>
        <taxon>Bacillati</taxon>
        <taxon>Mycoplasmatota</taxon>
        <taxon>Mycoplasmoidales</taxon>
        <taxon>Metamycoplasmataceae</taxon>
        <taxon>Mycoplasmopsis</taxon>
    </lineage>
</organism>
<dbReference type="Gene3D" id="1.10.150.170">
    <property type="entry name" value="Putative methyltransferase TM0872, insert domain"/>
    <property type="match status" value="1"/>
</dbReference>
<dbReference type="Pfam" id="PF01795">
    <property type="entry name" value="Methyltransf_5"/>
    <property type="match status" value="1"/>
</dbReference>
<comment type="subcellular location">
    <subcellularLocation>
        <location evidence="7">Cytoplasm</location>
    </subcellularLocation>
</comment>
<dbReference type="PANTHER" id="PTHR11265:SF0">
    <property type="entry name" value="12S RRNA N4-METHYLCYTIDINE METHYLTRANSFERASE"/>
    <property type="match status" value="1"/>
</dbReference>
<dbReference type="InterPro" id="IPR029063">
    <property type="entry name" value="SAM-dependent_MTases_sf"/>
</dbReference>